<gene>
    <name evidence="2" type="ordered locus">Q7A_490</name>
</gene>
<dbReference type="KEGG" id="mej:Q7A_490"/>
<dbReference type="RefSeq" id="WP_014705714.1">
    <property type="nucleotide sequence ID" value="NC_017857.3"/>
</dbReference>
<reference evidence="2 3" key="1">
    <citation type="journal article" date="2012" name="J. Bacteriol.">
        <title>Complete genome sequences of Methylophaga sp. strain JAM1 and Methylophaga sp. strain JAM7.</title>
        <authorList>
            <person name="Villeneuve C."/>
            <person name="Martineau C."/>
            <person name="Mauffrey F."/>
            <person name="Villemur R."/>
        </authorList>
    </citation>
    <scope>NUCLEOTIDE SEQUENCE [LARGE SCALE GENOMIC DNA]</scope>
    <source>
        <strain evidence="2 3">JAM1</strain>
    </source>
</reference>
<accession>I1XG20</accession>
<keyword evidence="3" id="KW-1185">Reference proteome</keyword>
<evidence type="ECO:0000256" key="1">
    <source>
        <dbReference type="SAM" id="MobiDB-lite"/>
    </source>
</evidence>
<dbReference type="eggNOG" id="ENOG5032S32">
    <property type="taxonomic scope" value="Bacteria"/>
</dbReference>
<dbReference type="AlphaFoldDB" id="I1XG20"/>
<feature type="compositionally biased region" description="Basic and acidic residues" evidence="1">
    <location>
        <begin position="41"/>
        <end position="53"/>
    </location>
</feature>
<dbReference type="Proteomes" id="UP000009144">
    <property type="component" value="Chromosome"/>
</dbReference>
<dbReference type="HOGENOM" id="CLU_133267_0_0_6"/>
<proteinExistence type="predicted"/>
<reference evidence="2 3" key="2">
    <citation type="journal article" date="2013" name="Int. J. Syst. Evol. Microbiol.">
        <title>Methylophaga nitratireducenticrescens sp. nov. and Methylophaga frappieri sp. nov., isolated from the biofilm of the methanol-fed denitrification system treating the seawater at the Montreal Biodome.</title>
        <authorList>
            <person name="Villeneuve C."/>
            <person name="Martineau C."/>
            <person name="Mauffrey F."/>
            <person name="Villemur R."/>
        </authorList>
    </citation>
    <scope>NUCLEOTIDE SEQUENCE [LARGE SCALE GENOMIC DNA]</scope>
    <source>
        <strain evidence="2 3">JAM1</strain>
    </source>
</reference>
<feature type="region of interest" description="Disordered" evidence="1">
    <location>
        <begin position="41"/>
        <end position="64"/>
    </location>
</feature>
<organism evidence="2 3">
    <name type="scientific">Methylophaga nitratireducenticrescens</name>
    <dbReference type="NCBI Taxonomy" id="754476"/>
    <lineage>
        <taxon>Bacteria</taxon>
        <taxon>Pseudomonadati</taxon>
        <taxon>Pseudomonadota</taxon>
        <taxon>Gammaproteobacteria</taxon>
        <taxon>Thiotrichales</taxon>
        <taxon>Piscirickettsiaceae</taxon>
        <taxon>Methylophaga</taxon>
    </lineage>
</organism>
<dbReference type="EMBL" id="CP003390">
    <property type="protein sequence ID" value="AFI83339.1"/>
    <property type="molecule type" value="Genomic_DNA"/>
</dbReference>
<dbReference type="PATRIC" id="fig|754476.3.peg.484"/>
<sequence>MQETTFQLAHFNDFLTIARQQEEPQTLLIVLARRELPTGYTEEQKQRFDRGEGGHLAPQAAVDKRPEELTNFSGLVSEASQMVQDWDAVFVAALLGQNGQAPREANIDQELERMVQAIRDGRINQFLVFDRQGAPMALEVG</sequence>
<name>I1XG20_METNJ</name>
<evidence type="ECO:0000313" key="2">
    <source>
        <dbReference type="EMBL" id="AFI83339.1"/>
    </source>
</evidence>
<protein>
    <submittedName>
        <fullName evidence="2">Uncharacterized protein</fullName>
    </submittedName>
</protein>
<dbReference type="OrthoDB" id="6182044at2"/>
<evidence type="ECO:0000313" key="3">
    <source>
        <dbReference type="Proteomes" id="UP000009144"/>
    </source>
</evidence>